<feature type="signal peptide" evidence="3">
    <location>
        <begin position="1"/>
        <end position="29"/>
    </location>
</feature>
<reference evidence="5 6" key="1">
    <citation type="submission" date="2018-10" db="EMBL/GenBank/DDBJ databases">
        <title>Fifty Aureobasidium pullulans genomes reveal a recombining polyextremotolerant generalist.</title>
        <authorList>
            <person name="Gostincar C."/>
            <person name="Turk M."/>
            <person name="Zajc J."/>
            <person name="Gunde-Cimerman N."/>
        </authorList>
    </citation>
    <scope>NUCLEOTIDE SEQUENCE [LARGE SCALE GENOMIC DNA]</scope>
    <source>
        <strain evidence="5 6">EXF-3403</strain>
    </source>
</reference>
<dbReference type="AlphaFoldDB" id="A0A4S9YAB8"/>
<accession>A0A4S9YAB8</accession>
<evidence type="ECO:0000256" key="3">
    <source>
        <dbReference type="SAM" id="SignalP"/>
    </source>
</evidence>
<feature type="compositionally biased region" description="Basic and acidic residues" evidence="2">
    <location>
        <begin position="197"/>
        <end position="209"/>
    </location>
</feature>
<name>A0A4S9YAB8_AURPU</name>
<dbReference type="PANTHER" id="PTHR36223">
    <property type="entry name" value="BETA-LACTAMASE-TYPE TRANSPEPTIDASE FOLD DOMAIN CONTAINING PROTEIN"/>
    <property type="match status" value="1"/>
</dbReference>
<dbReference type="PANTHER" id="PTHR36223:SF1">
    <property type="entry name" value="TRANSCRIPTION ELONGATION FACTOR EAF N-TERMINAL DOMAIN-CONTAINING PROTEIN"/>
    <property type="match status" value="1"/>
</dbReference>
<gene>
    <name evidence="5" type="ORF">D6C84_00762</name>
</gene>
<evidence type="ECO:0000313" key="5">
    <source>
        <dbReference type="EMBL" id="THZ88611.1"/>
    </source>
</evidence>
<dbReference type="Pfam" id="PF25534">
    <property type="entry name" value="DUF7918"/>
    <property type="match status" value="1"/>
</dbReference>
<evidence type="ECO:0000259" key="4">
    <source>
        <dbReference type="Pfam" id="PF25534"/>
    </source>
</evidence>
<evidence type="ECO:0000256" key="1">
    <source>
        <dbReference type="SAM" id="Coils"/>
    </source>
</evidence>
<feature type="region of interest" description="Disordered" evidence="2">
    <location>
        <begin position="194"/>
        <end position="216"/>
    </location>
</feature>
<evidence type="ECO:0000313" key="6">
    <source>
        <dbReference type="Proteomes" id="UP000310039"/>
    </source>
</evidence>
<keyword evidence="3" id="KW-0732">Signal</keyword>
<dbReference type="InterPro" id="IPR057678">
    <property type="entry name" value="DUF7918"/>
</dbReference>
<dbReference type="EMBL" id="QZBT01000006">
    <property type="protein sequence ID" value="THZ88611.1"/>
    <property type="molecule type" value="Genomic_DNA"/>
</dbReference>
<feature type="chain" id="PRO_5020538634" description="DUF7918 domain-containing protein" evidence="3">
    <location>
        <begin position="30"/>
        <end position="338"/>
    </location>
</feature>
<dbReference type="Proteomes" id="UP000310039">
    <property type="component" value="Unassembled WGS sequence"/>
</dbReference>
<proteinExistence type="predicted"/>
<comment type="caution">
    <text evidence="5">The sequence shown here is derived from an EMBL/GenBank/DDBJ whole genome shotgun (WGS) entry which is preliminary data.</text>
</comment>
<sequence>MCTYFFNTNFNTSLLHSWIVMAILDSLPGVEITVVVDGEDLHEYQDTDMEDEENTVTKYVEAVTGANFAIKIMVPKKFGFEGTCLSFHVLVDGAEAEHPLIQPRHVRRAPKVRSVEGARVSNTHIRKFRFTELETVNDHGFGLPKDLERVKELGYIRVEVFHKTVKNISKRVCKELQKDEGFISEKAIKGKAISHAHSLDSEQHEDKSTLWKTQPIIGDEGPRGTFLFHYRSKDSLRQMLIIPRTPSPVPLRNRPIAELNEQEKAELIEQLLSENAEKDLVNKRIKRELSDDDDNNSHTNKRVRTSIEPVSLELNDDDTFTEVTVVHKEKEKEVIALD</sequence>
<evidence type="ECO:0000256" key="2">
    <source>
        <dbReference type="SAM" id="MobiDB-lite"/>
    </source>
</evidence>
<organism evidence="5 6">
    <name type="scientific">Aureobasidium pullulans</name>
    <name type="common">Black yeast</name>
    <name type="synonym">Pullularia pullulans</name>
    <dbReference type="NCBI Taxonomy" id="5580"/>
    <lineage>
        <taxon>Eukaryota</taxon>
        <taxon>Fungi</taxon>
        <taxon>Dikarya</taxon>
        <taxon>Ascomycota</taxon>
        <taxon>Pezizomycotina</taxon>
        <taxon>Dothideomycetes</taxon>
        <taxon>Dothideomycetidae</taxon>
        <taxon>Dothideales</taxon>
        <taxon>Saccotheciaceae</taxon>
        <taxon>Aureobasidium</taxon>
    </lineage>
</organism>
<keyword evidence="1" id="KW-0175">Coiled coil</keyword>
<protein>
    <recommendedName>
        <fullName evidence="4">DUF7918 domain-containing protein</fullName>
    </recommendedName>
</protein>
<feature type="coiled-coil region" evidence="1">
    <location>
        <begin position="257"/>
        <end position="288"/>
    </location>
</feature>
<feature type="domain" description="DUF7918" evidence="4">
    <location>
        <begin position="29"/>
        <end position="245"/>
    </location>
</feature>